<name>A0A0D2CC22_9EURO</name>
<gene>
    <name evidence="2" type="ORF">PV04_10747</name>
</gene>
<evidence type="ECO:0000313" key="3">
    <source>
        <dbReference type="Proteomes" id="UP000054266"/>
    </source>
</evidence>
<feature type="region of interest" description="Disordered" evidence="1">
    <location>
        <begin position="379"/>
        <end position="410"/>
    </location>
</feature>
<proteinExistence type="predicted"/>
<dbReference type="EMBL" id="KN846963">
    <property type="protein sequence ID" value="KIW62586.1"/>
    <property type="molecule type" value="Genomic_DNA"/>
</dbReference>
<sequence length="421" mass="46785">MGKKSKSGKRASDNMFTGCLPEQPWIYVSDPTGNNVHANNLSDLIDGSQFHYGGLADDFFAAAGASDVSSMDILLHHLDKSKDARHVSKKAFLIVDKLNRLDSENGDKINAAEKIREHAAKSGRTFASVNLYMEEGTKEREMQKWGPNHLELCVTDLTDKEVAERVYKWLFTAIPPTEHVFLLTQEKLRVSDTKPCPDYEYCLLGDIGKHAKDAKIQFGVVITSKPVVVPGEQRLHWTVADKSATGNFYFQYRDPTSQFTWDWLQSFQAGDIKSLLRMPSVKVQERRTVRVAKLPFRTASFAVSSVGLAIKGVSSGLVKVGDVLSLGKSSEYVPHSDLDKNGKKIDWAKKFENERKARSEKVEKAKKDIMAKIGATLAAGRKQQTWGPHADPQSPGSESESDEVTLCGSEKKAIVSEKDFC</sequence>
<dbReference type="HOGENOM" id="CLU_039645_0_0_1"/>
<organism evidence="2 3">
    <name type="scientific">Phialophora macrospora</name>
    <dbReference type="NCBI Taxonomy" id="1851006"/>
    <lineage>
        <taxon>Eukaryota</taxon>
        <taxon>Fungi</taxon>
        <taxon>Dikarya</taxon>
        <taxon>Ascomycota</taxon>
        <taxon>Pezizomycotina</taxon>
        <taxon>Eurotiomycetes</taxon>
        <taxon>Chaetothyriomycetidae</taxon>
        <taxon>Chaetothyriales</taxon>
        <taxon>Herpotrichiellaceae</taxon>
        <taxon>Phialophora</taxon>
    </lineage>
</organism>
<protein>
    <submittedName>
        <fullName evidence="2">Uncharacterized protein</fullName>
    </submittedName>
</protein>
<evidence type="ECO:0000313" key="2">
    <source>
        <dbReference type="EMBL" id="KIW62586.1"/>
    </source>
</evidence>
<evidence type="ECO:0000256" key="1">
    <source>
        <dbReference type="SAM" id="MobiDB-lite"/>
    </source>
</evidence>
<dbReference type="AlphaFoldDB" id="A0A0D2CC22"/>
<dbReference type="Proteomes" id="UP000054266">
    <property type="component" value="Unassembled WGS sequence"/>
</dbReference>
<reference evidence="2 3" key="1">
    <citation type="submission" date="2015-01" db="EMBL/GenBank/DDBJ databases">
        <title>The Genome Sequence of Capronia semiimmersa CBS27337.</title>
        <authorList>
            <consortium name="The Broad Institute Genomics Platform"/>
            <person name="Cuomo C."/>
            <person name="de Hoog S."/>
            <person name="Gorbushina A."/>
            <person name="Stielow B."/>
            <person name="Teixiera M."/>
            <person name="Abouelleil A."/>
            <person name="Chapman S.B."/>
            <person name="Priest M."/>
            <person name="Young S.K."/>
            <person name="Wortman J."/>
            <person name="Nusbaum C."/>
            <person name="Birren B."/>
        </authorList>
    </citation>
    <scope>NUCLEOTIDE SEQUENCE [LARGE SCALE GENOMIC DNA]</scope>
    <source>
        <strain evidence="2 3">CBS 27337</strain>
    </source>
</reference>
<keyword evidence="3" id="KW-1185">Reference proteome</keyword>
<accession>A0A0D2CC22</accession>